<evidence type="ECO:0000259" key="1">
    <source>
        <dbReference type="Pfam" id="PF00144"/>
    </source>
</evidence>
<gene>
    <name evidence="2" type="ORF">ENJ42_05560</name>
</gene>
<name>A0A7C5R800_9PROT</name>
<dbReference type="Proteomes" id="UP000885830">
    <property type="component" value="Unassembled WGS sequence"/>
</dbReference>
<feature type="non-terminal residue" evidence="2">
    <location>
        <position position="1"/>
    </location>
</feature>
<proteinExistence type="predicted"/>
<evidence type="ECO:0000313" key="2">
    <source>
        <dbReference type="EMBL" id="HHL43065.1"/>
    </source>
</evidence>
<dbReference type="PANTHER" id="PTHR46825">
    <property type="entry name" value="D-ALANYL-D-ALANINE-CARBOXYPEPTIDASE/ENDOPEPTIDASE AMPH"/>
    <property type="match status" value="1"/>
</dbReference>
<keyword evidence="2" id="KW-0378">Hydrolase</keyword>
<comment type="caution">
    <text evidence="2">The sequence shown here is derived from an EMBL/GenBank/DDBJ whole genome shotgun (WGS) entry which is preliminary data.</text>
</comment>
<reference evidence="2" key="1">
    <citation type="journal article" date="2020" name="mSystems">
        <title>Genome- and Community-Level Interaction Insights into Carbon Utilization and Element Cycling Functions of Hydrothermarchaeota in Hydrothermal Sediment.</title>
        <authorList>
            <person name="Zhou Z."/>
            <person name="Liu Y."/>
            <person name="Xu W."/>
            <person name="Pan J."/>
            <person name="Luo Z.H."/>
            <person name="Li M."/>
        </authorList>
    </citation>
    <scope>NUCLEOTIDE SEQUENCE [LARGE SCALE GENOMIC DNA]</scope>
    <source>
        <strain evidence="2">HyVt-485</strain>
    </source>
</reference>
<dbReference type="Gene3D" id="3.40.710.10">
    <property type="entry name" value="DD-peptidase/beta-lactamase superfamily"/>
    <property type="match status" value="1"/>
</dbReference>
<sequence>LEFTPGSKFEYSNTNYVILGILIEKLSGQSYYDYTQSHILNPLGLSATEAGKSTITGEDYAKGYEYSSQSKEAEYIDMSIAYSAGVLSSNISDLEDWAASFINLSLISQQEYDEIFATETYGYGWLTKPIDGRNMFWHTGGINGFESVIMVLPDVNGVIIMLSNIENAKNGDISKYILDTQF</sequence>
<dbReference type="AlphaFoldDB" id="A0A7C5R800"/>
<dbReference type="InterPro" id="IPR012338">
    <property type="entry name" value="Beta-lactam/transpept-like"/>
</dbReference>
<dbReference type="SUPFAM" id="SSF56601">
    <property type="entry name" value="beta-lactamase/transpeptidase-like"/>
    <property type="match status" value="1"/>
</dbReference>
<feature type="domain" description="Beta-lactamase-related" evidence="1">
    <location>
        <begin position="1"/>
        <end position="168"/>
    </location>
</feature>
<dbReference type="InterPro" id="IPR050491">
    <property type="entry name" value="AmpC-like"/>
</dbReference>
<organism evidence="2">
    <name type="scientific">Hellea balneolensis</name>
    <dbReference type="NCBI Taxonomy" id="287478"/>
    <lineage>
        <taxon>Bacteria</taxon>
        <taxon>Pseudomonadati</taxon>
        <taxon>Pseudomonadota</taxon>
        <taxon>Alphaproteobacteria</taxon>
        <taxon>Maricaulales</taxon>
        <taxon>Robiginitomaculaceae</taxon>
        <taxon>Hellea</taxon>
    </lineage>
</organism>
<dbReference type="InterPro" id="IPR001466">
    <property type="entry name" value="Beta-lactam-related"/>
</dbReference>
<accession>A0A7C5R800</accession>
<protein>
    <submittedName>
        <fullName evidence="2">Class A beta-lactamase-related serine hydrolase</fullName>
    </submittedName>
</protein>
<dbReference type="GO" id="GO:0016787">
    <property type="term" value="F:hydrolase activity"/>
    <property type="evidence" value="ECO:0007669"/>
    <property type="project" value="UniProtKB-KW"/>
</dbReference>
<dbReference type="EMBL" id="DRMJ01000283">
    <property type="protein sequence ID" value="HHL43065.1"/>
    <property type="molecule type" value="Genomic_DNA"/>
</dbReference>
<dbReference type="PANTHER" id="PTHR46825:SF9">
    <property type="entry name" value="BETA-LACTAMASE-RELATED DOMAIN-CONTAINING PROTEIN"/>
    <property type="match status" value="1"/>
</dbReference>
<dbReference type="Pfam" id="PF00144">
    <property type="entry name" value="Beta-lactamase"/>
    <property type="match status" value="1"/>
</dbReference>